<dbReference type="EC" id="1.13.11.29" evidence="7"/>
<dbReference type="InterPro" id="IPR014436">
    <property type="entry name" value="Extradiol_dOase_DODA"/>
</dbReference>
<evidence type="ECO:0000256" key="4">
    <source>
        <dbReference type="ARBA" id="ARBA00022833"/>
    </source>
</evidence>
<gene>
    <name evidence="7" type="primary">ygiD</name>
    <name evidence="7" type="ORF">GH811_14110</name>
</gene>
<sequence length="262" mass="29481">MNVKMPVLFVGHGSPMNAVENNEFTRGWEEIAKKFPKPKAILSISAHWYTAETRINNSEKPAMVYDMYGFPDELYRVVYPAPGAPELAEITRNRISRTVKVDNTWGIDHGTWSVLHRMYPAAEIPVYQLSIDMRAAAEIHYKIGQELTSLREQGVLILGSGNIVHNLSRVNWALEGGYPWADTFDDYIRQKILNAEHGAIIDYHLAGESSKVAFITPEHFYPLLYVLGASDGDDAITIFNDSRTLGSISMTSYLIAEKNTDQ</sequence>
<comment type="caution">
    <text evidence="7">The sequence shown here is derived from an EMBL/GenBank/DDBJ whole genome shotgun (WGS) entry which is preliminary data.</text>
</comment>
<evidence type="ECO:0000256" key="1">
    <source>
        <dbReference type="ARBA" id="ARBA00001947"/>
    </source>
</evidence>
<accession>A0ABR6Z0H8</accession>
<dbReference type="SUPFAM" id="SSF53213">
    <property type="entry name" value="LigB-like"/>
    <property type="match status" value="1"/>
</dbReference>
<reference evidence="7 8" key="1">
    <citation type="journal article" date="2020" name="mSystems">
        <title>Defining Genomic and Predicted Metabolic Features of the Acetobacterium Genus.</title>
        <authorList>
            <person name="Ross D.E."/>
            <person name="Marshall C.W."/>
            <person name="Gulliver D."/>
            <person name="May H.D."/>
            <person name="Norman R.S."/>
        </authorList>
    </citation>
    <scope>NUCLEOTIDE SEQUENCE [LARGE SCALE GENOMIC DNA]</scope>
    <source>
        <strain evidence="7 8">DSM 4132</strain>
    </source>
</reference>
<evidence type="ECO:0000256" key="2">
    <source>
        <dbReference type="ARBA" id="ARBA00007581"/>
    </source>
</evidence>
<evidence type="ECO:0000256" key="5">
    <source>
        <dbReference type="ARBA" id="ARBA00023002"/>
    </source>
</evidence>
<dbReference type="GO" id="GO:0050297">
    <property type="term" value="F:stizolobate synthase activity"/>
    <property type="evidence" value="ECO:0007669"/>
    <property type="project" value="UniProtKB-EC"/>
</dbReference>
<feature type="domain" description="Extradiol ring-cleavage dioxygenase class III enzyme subunit B" evidence="6">
    <location>
        <begin position="22"/>
        <end position="239"/>
    </location>
</feature>
<dbReference type="RefSeq" id="WP_186894909.1">
    <property type="nucleotide sequence ID" value="NZ_WJBE01000015.1"/>
</dbReference>
<organism evidence="7 8">
    <name type="scientific">Acetobacterium malicum</name>
    <dbReference type="NCBI Taxonomy" id="52692"/>
    <lineage>
        <taxon>Bacteria</taxon>
        <taxon>Bacillati</taxon>
        <taxon>Bacillota</taxon>
        <taxon>Clostridia</taxon>
        <taxon>Eubacteriales</taxon>
        <taxon>Eubacteriaceae</taxon>
        <taxon>Acetobacterium</taxon>
    </lineage>
</organism>
<keyword evidence="8" id="KW-1185">Reference proteome</keyword>
<evidence type="ECO:0000256" key="3">
    <source>
        <dbReference type="ARBA" id="ARBA00022723"/>
    </source>
</evidence>
<dbReference type="Gene3D" id="3.40.830.10">
    <property type="entry name" value="LigB-like"/>
    <property type="match status" value="1"/>
</dbReference>
<dbReference type="PANTHER" id="PTHR30096">
    <property type="entry name" value="4,5-DOPA DIOXYGENASE EXTRADIOL-LIKE PROTEIN"/>
    <property type="match status" value="1"/>
</dbReference>
<dbReference type="PANTHER" id="PTHR30096:SF0">
    <property type="entry name" value="4,5-DOPA DIOXYGENASE EXTRADIOL-LIKE PROTEIN"/>
    <property type="match status" value="1"/>
</dbReference>
<dbReference type="Proteomes" id="UP000622405">
    <property type="component" value="Unassembled WGS sequence"/>
</dbReference>
<comment type="similarity">
    <text evidence="2">Belongs to the DODA-type extradiol aromatic ring-opening dioxygenase family.</text>
</comment>
<dbReference type="CDD" id="cd07363">
    <property type="entry name" value="45_DOPA_Dioxygenase"/>
    <property type="match status" value="1"/>
</dbReference>
<keyword evidence="4" id="KW-0862">Zinc</keyword>
<protein>
    <submittedName>
        <fullName evidence="7">4,5-DOPA dioxygenase extradiol</fullName>
        <ecNumber evidence="7">1.13.11.29</ecNumber>
    </submittedName>
</protein>
<keyword evidence="5 7" id="KW-0560">Oxidoreductase</keyword>
<keyword evidence="7" id="KW-0223">Dioxygenase</keyword>
<evidence type="ECO:0000313" key="7">
    <source>
        <dbReference type="EMBL" id="MBC3900750.1"/>
    </source>
</evidence>
<evidence type="ECO:0000313" key="8">
    <source>
        <dbReference type="Proteomes" id="UP000622405"/>
    </source>
</evidence>
<dbReference type="Pfam" id="PF02900">
    <property type="entry name" value="LigB"/>
    <property type="match status" value="1"/>
</dbReference>
<comment type="cofactor">
    <cofactor evidence="1">
        <name>Zn(2+)</name>
        <dbReference type="ChEBI" id="CHEBI:29105"/>
    </cofactor>
</comment>
<proteinExistence type="inferred from homology"/>
<dbReference type="InterPro" id="IPR004183">
    <property type="entry name" value="Xdiol_dOase_suB"/>
</dbReference>
<dbReference type="PIRSF" id="PIRSF006157">
    <property type="entry name" value="Doxgns_DODA"/>
    <property type="match status" value="1"/>
</dbReference>
<name>A0ABR6Z0H8_9FIRM</name>
<dbReference type="EMBL" id="WJBE01000015">
    <property type="protein sequence ID" value="MBC3900750.1"/>
    <property type="molecule type" value="Genomic_DNA"/>
</dbReference>
<dbReference type="NCBIfam" id="NF007914">
    <property type="entry name" value="PRK10628.1"/>
    <property type="match status" value="1"/>
</dbReference>
<evidence type="ECO:0000259" key="6">
    <source>
        <dbReference type="Pfam" id="PF02900"/>
    </source>
</evidence>
<keyword evidence="3" id="KW-0479">Metal-binding</keyword>